<evidence type="ECO:0000313" key="10">
    <source>
        <dbReference type="Proteomes" id="UP000199518"/>
    </source>
</evidence>
<dbReference type="STRING" id="1576369.SAMN05421753_10849"/>
<dbReference type="GO" id="GO:0022857">
    <property type="term" value="F:transmembrane transporter activity"/>
    <property type="evidence" value="ECO:0007669"/>
    <property type="project" value="InterPro"/>
</dbReference>
<reference evidence="10" key="1">
    <citation type="submission" date="2016-10" db="EMBL/GenBank/DDBJ databases">
        <authorList>
            <person name="Varghese N."/>
            <person name="Submissions S."/>
        </authorList>
    </citation>
    <scope>NUCLEOTIDE SEQUENCE [LARGE SCALE GENOMIC DNA]</scope>
    <source>
        <strain evidence="10">DSM 26348</strain>
    </source>
</reference>
<keyword evidence="7" id="KW-0813">Transport</keyword>
<dbReference type="OrthoDB" id="284492at2"/>
<keyword evidence="4 7" id="KW-0812">Transmembrane</keyword>
<evidence type="ECO:0000256" key="4">
    <source>
        <dbReference type="ARBA" id="ARBA00022692"/>
    </source>
</evidence>
<keyword evidence="5 8" id="KW-1133">Transmembrane helix</keyword>
<name>A0A1I3HFZ4_9PLAN</name>
<gene>
    <name evidence="9" type="ORF">SAMN05421753_10849</name>
</gene>
<dbReference type="Pfam" id="PF02472">
    <property type="entry name" value="ExbD"/>
    <property type="match status" value="1"/>
</dbReference>
<keyword evidence="7" id="KW-0653">Protein transport</keyword>
<dbReference type="GO" id="GO:0005886">
    <property type="term" value="C:plasma membrane"/>
    <property type="evidence" value="ECO:0007669"/>
    <property type="project" value="UniProtKB-SubCell"/>
</dbReference>
<dbReference type="PANTHER" id="PTHR30558:SF3">
    <property type="entry name" value="BIOPOLYMER TRANSPORT PROTEIN EXBD-RELATED"/>
    <property type="match status" value="1"/>
</dbReference>
<dbReference type="PANTHER" id="PTHR30558">
    <property type="entry name" value="EXBD MEMBRANE COMPONENT OF PMF-DRIVEN MACROMOLECULE IMPORT SYSTEM"/>
    <property type="match status" value="1"/>
</dbReference>
<dbReference type="AlphaFoldDB" id="A0A1I3HFZ4"/>
<evidence type="ECO:0000256" key="3">
    <source>
        <dbReference type="ARBA" id="ARBA00022475"/>
    </source>
</evidence>
<comment type="subcellular location">
    <subcellularLocation>
        <location evidence="1">Cell membrane</location>
        <topology evidence="1">Single-pass membrane protein</topology>
    </subcellularLocation>
    <subcellularLocation>
        <location evidence="7">Cell membrane</location>
        <topology evidence="7">Single-pass type II membrane protein</topology>
    </subcellularLocation>
</comment>
<evidence type="ECO:0000256" key="7">
    <source>
        <dbReference type="RuleBase" id="RU003879"/>
    </source>
</evidence>
<evidence type="ECO:0000256" key="2">
    <source>
        <dbReference type="ARBA" id="ARBA00005811"/>
    </source>
</evidence>
<evidence type="ECO:0000256" key="1">
    <source>
        <dbReference type="ARBA" id="ARBA00004162"/>
    </source>
</evidence>
<evidence type="ECO:0000256" key="6">
    <source>
        <dbReference type="ARBA" id="ARBA00023136"/>
    </source>
</evidence>
<organism evidence="9 10">
    <name type="scientific">Planctomicrobium piriforme</name>
    <dbReference type="NCBI Taxonomy" id="1576369"/>
    <lineage>
        <taxon>Bacteria</taxon>
        <taxon>Pseudomonadati</taxon>
        <taxon>Planctomycetota</taxon>
        <taxon>Planctomycetia</taxon>
        <taxon>Planctomycetales</taxon>
        <taxon>Planctomycetaceae</taxon>
        <taxon>Planctomicrobium</taxon>
    </lineage>
</organism>
<evidence type="ECO:0000256" key="5">
    <source>
        <dbReference type="ARBA" id="ARBA00022989"/>
    </source>
</evidence>
<keyword evidence="10" id="KW-1185">Reference proteome</keyword>
<keyword evidence="6 8" id="KW-0472">Membrane</keyword>
<dbReference type="Proteomes" id="UP000199518">
    <property type="component" value="Unassembled WGS sequence"/>
</dbReference>
<dbReference type="EMBL" id="FOQD01000008">
    <property type="protein sequence ID" value="SFI34698.1"/>
    <property type="molecule type" value="Genomic_DNA"/>
</dbReference>
<protein>
    <submittedName>
        <fullName evidence="9">Biopolymer transport protein ExbD</fullName>
    </submittedName>
</protein>
<sequence length="152" mass="16748">MSHGDGTNAEPDWTPMLDMVFQLVTFFMLVINFKAANMDLSLKLPVIGSARPLETEGGEDFLVLNVNKKGEVLVYGQAVPLEQYIANEAAASRRKLSPDAAKDPAAELPSTVVIRADKGVPFKDLNRVFTECQKRGFRKFALKAFNMEDPSA</sequence>
<dbReference type="RefSeq" id="WP_092050276.1">
    <property type="nucleotide sequence ID" value="NZ_FOQD01000008.1"/>
</dbReference>
<keyword evidence="3" id="KW-1003">Cell membrane</keyword>
<dbReference type="Gene3D" id="3.30.420.270">
    <property type="match status" value="1"/>
</dbReference>
<accession>A0A1I3HFZ4</accession>
<dbReference type="GO" id="GO:0015031">
    <property type="term" value="P:protein transport"/>
    <property type="evidence" value="ECO:0007669"/>
    <property type="project" value="UniProtKB-KW"/>
</dbReference>
<feature type="transmembrane region" description="Helical" evidence="8">
    <location>
        <begin position="13"/>
        <end position="33"/>
    </location>
</feature>
<proteinExistence type="inferred from homology"/>
<evidence type="ECO:0000256" key="8">
    <source>
        <dbReference type="SAM" id="Phobius"/>
    </source>
</evidence>
<comment type="similarity">
    <text evidence="2 7">Belongs to the ExbD/TolR family.</text>
</comment>
<evidence type="ECO:0000313" key="9">
    <source>
        <dbReference type="EMBL" id="SFI34698.1"/>
    </source>
</evidence>
<dbReference type="InterPro" id="IPR003400">
    <property type="entry name" value="ExbD"/>
</dbReference>